<keyword evidence="2" id="KW-1185">Reference proteome</keyword>
<dbReference type="AlphaFoldDB" id="A0A6A6AYZ9"/>
<accession>A0A6A6AYZ9</accession>
<gene>
    <name evidence="1" type="ORF">K452DRAFT_292763</name>
</gene>
<evidence type="ECO:0008006" key="3">
    <source>
        <dbReference type="Google" id="ProtNLM"/>
    </source>
</evidence>
<dbReference type="PANTHER" id="PTHR39596">
    <property type="match status" value="1"/>
</dbReference>
<organism evidence="1 2">
    <name type="scientific">Aplosporella prunicola CBS 121167</name>
    <dbReference type="NCBI Taxonomy" id="1176127"/>
    <lineage>
        <taxon>Eukaryota</taxon>
        <taxon>Fungi</taxon>
        <taxon>Dikarya</taxon>
        <taxon>Ascomycota</taxon>
        <taxon>Pezizomycotina</taxon>
        <taxon>Dothideomycetes</taxon>
        <taxon>Dothideomycetes incertae sedis</taxon>
        <taxon>Botryosphaeriales</taxon>
        <taxon>Aplosporellaceae</taxon>
        <taxon>Aplosporella</taxon>
    </lineage>
</organism>
<dbReference type="EMBL" id="ML995539">
    <property type="protein sequence ID" value="KAF2136007.1"/>
    <property type="molecule type" value="Genomic_DNA"/>
</dbReference>
<dbReference type="PANTHER" id="PTHR39596:SF4">
    <property type="entry name" value="HET DOMAIN PROTEIN (AFU_ORTHOLOGUE AFUA_3G03140)-RELATED"/>
    <property type="match status" value="1"/>
</dbReference>
<reference evidence="1" key="1">
    <citation type="journal article" date="2020" name="Stud. Mycol.">
        <title>101 Dothideomycetes genomes: a test case for predicting lifestyles and emergence of pathogens.</title>
        <authorList>
            <person name="Haridas S."/>
            <person name="Albert R."/>
            <person name="Binder M."/>
            <person name="Bloem J."/>
            <person name="Labutti K."/>
            <person name="Salamov A."/>
            <person name="Andreopoulos B."/>
            <person name="Baker S."/>
            <person name="Barry K."/>
            <person name="Bills G."/>
            <person name="Bluhm B."/>
            <person name="Cannon C."/>
            <person name="Castanera R."/>
            <person name="Culley D."/>
            <person name="Daum C."/>
            <person name="Ezra D."/>
            <person name="Gonzalez J."/>
            <person name="Henrissat B."/>
            <person name="Kuo A."/>
            <person name="Liang C."/>
            <person name="Lipzen A."/>
            <person name="Lutzoni F."/>
            <person name="Magnuson J."/>
            <person name="Mondo S."/>
            <person name="Nolan M."/>
            <person name="Ohm R."/>
            <person name="Pangilinan J."/>
            <person name="Park H.-J."/>
            <person name="Ramirez L."/>
            <person name="Alfaro M."/>
            <person name="Sun H."/>
            <person name="Tritt A."/>
            <person name="Yoshinaga Y."/>
            <person name="Zwiers L.-H."/>
            <person name="Turgeon B."/>
            <person name="Goodwin S."/>
            <person name="Spatafora J."/>
            <person name="Crous P."/>
            <person name="Grigoriev I."/>
        </authorList>
    </citation>
    <scope>NUCLEOTIDE SEQUENCE</scope>
    <source>
        <strain evidence="1">CBS 121167</strain>
    </source>
</reference>
<dbReference type="Proteomes" id="UP000799438">
    <property type="component" value="Unassembled WGS sequence"/>
</dbReference>
<evidence type="ECO:0000313" key="1">
    <source>
        <dbReference type="EMBL" id="KAF2136007.1"/>
    </source>
</evidence>
<dbReference type="OrthoDB" id="2426273at2759"/>
<dbReference type="RefSeq" id="XP_033391725.1">
    <property type="nucleotide sequence ID" value="XM_033541439.1"/>
</dbReference>
<dbReference type="GeneID" id="54298935"/>
<evidence type="ECO:0000313" key="2">
    <source>
        <dbReference type="Proteomes" id="UP000799438"/>
    </source>
</evidence>
<protein>
    <recommendedName>
        <fullName evidence="3">Heterokaryon incompatibility domain-containing protein</fullName>
    </recommendedName>
</protein>
<proteinExistence type="predicted"/>
<sequence length="840" mass="95848">MYPLLSMSSVTFTQEKVERILREVPYKVANKIRNLGSLSDSDPQPQYELIPIPYTVWSTEHELDEGANLIGYNTVDRRKRAFNEVKTYCDALQDHSGHVDCLDASFTKLLEFNFKPPEGMDSVVKETCHLLERLPAVPPMLGIDTPSTSNIYAGFFVEGSPQFWENLRVVRFVDSNIIRLAMLIVIESRKERHIWNRKIVEYIDLIGELFGVASEQASSSQLPITELAILRQFLWTGWQRAVLLNFYYTLTSETTSVSPNHRERSLVLGVQLNASLREALQSKSVQSSSGTKAEYMCSWAFELLRTDRAAVAQDFRVFHERYNAVLGHLPPRCIVNRGSLMKNLGPKQCKGKYPTQCQRFRGMKITNQSAHALPCRGNCPRLYWDEYSYRNISGARAVSIVHTKEQHSLLWYCKASDTTMAISHVWSHGQGGRPEAEGTGFNTCLHHRYRRIARSLGCDSYWMDTPCIPQDHDLRHEAIMEINNIFTNSKVTLVCDRDIMSIDVSDLTVERQESILSALLVCDWNVRAWTYLESVKGRDNIFLLCKNDAVLRLGDILKTVYDKGNMSIAVLFLTAQHLLPRGLYSAPTGDTKAEGDHFWGGMEVEDAANNLSHRHASRPGDEVVIWSLLTLSVTVGSDALKFWKLRIGSHVPTGFLISSSPRIGYKSEENLGFGWAPCRPDLPERKRWWQRETFHFAFDGVDTEYARINEDGLSGQWVSRVFDAHPPWPHVIWDWGMQGTSAEFRMLRRVASMIPRRFYWGALLAPADYERSTSVDPVLYRGKADGTVLAVVASHGMEDGILMRYSMPEENQQPWYWIGVVEWPKSIPLPKFQREAFLIV</sequence>
<name>A0A6A6AYZ9_9PEZI</name>